<organism evidence="1 2">
    <name type="scientific">Zalaria obscura</name>
    <dbReference type="NCBI Taxonomy" id="2024903"/>
    <lineage>
        <taxon>Eukaryota</taxon>
        <taxon>Fungi</taxon>
        <taxon>Dikarya</taxon>
        <taxon>Ascomycota</taxon>
        <taxon>Pezizomycotina</taxon>
        <taxon>Dothideomycetes</taxon>
        <taxon>Dothideomycetidae</taxon>
        <taxon>Dothideales</taxon>
        <taxon>Zalariaceae</taxon>
        <taxon>Zalaria</taxon>
    </lineage>
</organism>
<name>A0ACC3SDD2_9PEZI</name>
<evidence type="ECO:0000313" key="2">
    <source>
        <dbReference type="Proteomes" id="UP001320706"/>
    </source>
</evidence>
<accession>A0ACC3SDD2</accession>
<keyword evidence="2" id="KW-1185">Reference proteome</keyword>
<protein>
    <submittedName>
        <fullName evidence="1">Uncharacterized protein</fullName>
    </submittedName>
</protein>
<gene>
    <name evidence="1" type="ORF">M8818_004221</name>
</gene>
<dbReference type="Proteomes" id="UP001320706">
    <property type="component" value="Unassembled WGS sequence"/>
</dbReference>
<dbReference type="EMBL" id="JAMKPW020000020">
    <property type="protein sequence ID" value="KAK8207968.1"/>
    <property type="molecule type" value="Genomic_DNA"/>
</dbReference>
<reference evidence="1" key="1">
    <citation type="submission" date="2024-02" db="EMBL/GenBank/DDBJ databases">
        <title>Metagenome Assembled Genome of Zalaria obscura JY119.</title>
        <authorList>
            <person name="Vighnesh L."/>
            <person name="Jagadeeshwari U."/>
            <person name="Venkata Ramana C."/>
            <person name="Sasikala C."/>
        </authorList>
    </citation>
    <scope>NUCLEOTIDE SEQUENCE</scope>
    <source>
        <strain evidence="1">JY119</strain>
    </source>
</reference>
<comment type="caution">
    <text evidence="1">The sequence shown here is derived from an EMBL/GenBank/DDBJ whole genome shotgun (WGS) entry which is preliminary data.</text>
</comment>
<proteinExistence type="predicted"/>
<evidence type="ECO:0000313" key="1">
    <source>
        <dbReference type="EMBL" id="KAK8207968.1"/>
    </source>
</evidence>
<sequence>MSIVASVSTSLNDQLTNDSKQPAVRQIALVDHTKPAGVPVTDEASDVEWDPNAPPESSSSALVKRWTSTSLKQQLAQRKYRRYRDQSGPETSEPGTVDGPAESAPGGRLDRGKKIVRGIFKKKHTQAAEEEDAVIDILYENQRGSFFFGIPLFSSKSLLNFDPKPWVNAYKKPSPVNITNAQVPDPSWEWAWKSWYVDMSHDVDEEGWEYSFSFQQGFAWHGTHPWFHSFVRRRRWLRKRVRKHAHHGAGKAAGQRHMSEAHMLTPEYFTIHPSRPRSIESVPATMSTAGRLDKFTKKDEEEEKDDIRDIGSLMRLLKKASVDREKLVLVRNFIDHASDDLYYLSERMSTIMALLIFQNSRRQLLGMLAEKFDAVQAHRDEHIANQEDEGVIEKRKIDYLLRAVSAADAQVKKLEYWSDIRNMARSGQTSGATDEENGWTSEEWQGLDPSGPGNNEVSKAKEPGKSVGQVERESRVDTEPEEAPVPELSSGEVTPRPGVSPERVDANVDVLDVGEGMAKGKNDSEEEEMKQIRDPETLVLSEDEAPTSSDDPFETATEKSFDSRDEEEELPKVYKGKGRADQEEEEELSSSLD</sequence>